<dbReference type="PANTHER" id="PTHR35526">
    <property type="entry name" value="ANTI-SIGMA-F FACTOR RSBW-RELATED"/>
    <property type="match status" value="1"/>
</dbReference>
<proteinExistence type="predicted"/>
<evidence type="ECO:0000256" key="1">
    <source>
        <dbReference type="ARBA" id="ARBA00022527"/>
    </source>
</evidence>
<dbReference type="InterPro" id="IPR003594">
    <property type="entry name" value="HATPase_dom"/>
</dbReference>
<dbReference type="RefSeq" id="WP_153454001.1">
    <property type="nucleotide sequence ID" value="NZ_WEGJ01000016.1"/>
</dbReference>
<protein>
    <recommendedName>
        <fullName evidence="2">Histidine kinase/HSP90-like ATPase domain-containing protein</fullName>
    </recommendedName>
</protein>
<dbReference type="Pfam" id="PF13581">
    <property type="entry name" value="HATPase_c_2"/>
    <property type="match status" value="1"/>
</dbReference>
<name>A0A7K0CK42_9ACTN</name>
<reference evidence="3 4" key="1">
    <citation type="submission" date="2019-10" db="EMBL/GenBank/DDBJ databases">
        <title>Streptomyces smaragdinus sp. nov. and Streptomyces fabii sp. nov., isolated from the gut of fungus growing-termite Macrotermes natalensis.</title>
        <authorList>
            <person name="Schwitalla J."/>
            <person name="Benndorf R."/>
            <person name="Martin K."/>
            <person name="De Beer W."/>
            <person name="Kaster A.-K."/>
            <person name="Vollmers J."/>
            <person name="Poulsen M."/>
            <person name="Beemelmanns C."/>
        </authorList>
    </citation>
    <scope>NUCLEOTIDE SEQUENCE [LARGE SCALE GENOMIC DNA]</scope>
    <source>
        <strain evidence="3 4">RB5</strain>
    </source>
</reference>
<dbReference type="Proteomes" id="UP000466345">
    <property type="component" value="Unassembled WGS sequence"/>
</dbReference>
<keyword evidence="4" id="KW-1185">Reference proteome</keyword>
<comment type="caution">
    <text evidence="3">The sequence shown here is derived from an EMBL/GenBank/DDBJ whole genome shotgun (WGS) entry which is preliminary data.</text>
</comment>
<feature type="domain" description="Histidine kinase/HSP90-like ATPase" evidence="2">
    <location>
        <begin position="33"/>
        <end position="156"/>
    </location>
</feature>
<evidence type="ECO:0000313" key="3">
    <source>
        <dbReference type="EMBL" id="MQY13869.1"/>
    </source>
</evidence>
<dbReference type="InterPro" id="IPR036890">
    <property type="entry name" value="HATPase_C_sf"/>
</dbReference>
<gene>
    <name evidence="3" type="ORF">SRB5_40250</name>
</gene>
<dbReference type="Gene3D" id="3.30.565.10">
    <property type="entry name" value="Histidine kinase-like ATPase, C-terminal domain"/>
    <property type="match status" value="1"/>
</dbReference>
<keyword evidence="1" id="KW-0808">Transferase</keyword>
<dbReference type="GO" id="GO:0004674">
    <property type="term" value="F:protein serine/threonine kinase activity"/>
    <property type="evidence" value="ECO:0007669"/>
    <property type="project" value="UniProtKB-KW"/>
</dbReference>
<dbReference type="CDD" id="cd16936">
    <property type="entry name" value="HATPase_RsbW-like"/>
    <property type="match status" value="1"/>
</dbReference>
<dbReference type="PANTHER" id="PTHR35526:SF3">
    <property type="entry name" value="ANTI-SIGMA-F FACTOR RSBW"/>
    <property type="match status" value="1"/>
</dbReference>
<sequence>MTAIASVADGAAPAPAPAPPWAADAAYAARTLEAEPGSARLAREFAAATLRDWGLRERSADVELVAHEFVVNAMAHGLDPVWSEPPPHPVIVSMFRDGDALLCAAFDPGVRRPRPAPHSAEPSTLADAGRGLQLVAAVSDIWGWTLPGPEGKAVWAAFCSAPSLPYSLADRLTTVAEVFTGSCDPCLVVAA</sequence>
<accession>A0A7K0CK42</accession>
<keyword evidence="1" id="KW-0418">Kinase</keyword>
<dbReference type="EMBL" id="WEGJ01000016">
    <property type="protein sequence ID" value="MQY13869.1"/>
    <property type="molecule type" value="Genomic_DNA"/>
</dbReference>
<dbReference type="OrthoDB" id="4327509at2"/>
<dbReference type="SUPFAM" id="SSF55874">
    <property type="entry name" value="ATPase domain of HSP90 chaperone/DNA topoisomerase II/histidine kinase"/>
    <property type="match status" value="1"/>
</dbReference>
<keyword evidence="1" id="KW-0723">Serine/threonine-protein kinase</keyword>
<evidence type="ECO:0000313" key="4">
    <source>
        <dbReference type="Proteomes" id="UP000466345"/>
    </source>
</evidence>
<dbReference type="InterPro" id="IPR050267">
    <property type="entry name" value="Anti-sigma-factor_SerPK"/>
</dbReference>
<dbReference type="AlphaFoldDB" id="A0A7K0CK42"/>
<organism evidence="3 4">
    <name type="scientific">Streptomyces smaragdinus</name>
    <dbReference type="NCBI Taxonomy" id="2585196"/>
    <lineage>
        <taxon>Bacteria</taxon>
        <taxon>Bacillati</taxon>
        <taxon>Actinomycetota</taxon>
        <taxon>Actinomycetes</taxon>
        <taxon>Kitasatosporales</taxon>
        <taxon>Streptomycetaceae</taxon>
        <taxon>Streptomyces</taxon>
    </lineage>
</organism>
<evidence type="ECO:0000259" key="2">
    <source>
        <dbReference type="Pfam" id="PF13581"/>
    </source>
</evidence>